<evidence type="ECO:0000256" key="1">
    <source>
        <dbReference type="ARBA" id="ARBA00001966"/>
    </source>
</evidence>
<keyword evidence="5" id="KW-0479">Metal-binding</keyword>
<dbReference type="PANTHER" id="PTHR30352">
    <property type="entry name" value="PYRUVATE FORMATE-LYASE-ACTIVATING ENZYME"/>
    <property type="match status" value="1"/>
</dbReference>
<dbReference type="PROSITE" id="PS01087">
    <property type="entry name" value="RADICAL_ACTIVATING"/>
    <property type="match status" value="1"/>
</dbReference>
<dbReference type="STRING" id="39482.ERS852491_04466"/>
<dbReference type="AlphaFoldDB" id="A0A174L055"/>
<keyword evidence="6 12" id="KW-0560">Oxidoreductase</keyword>
<dbReference type="PROSITE" id="PS51379">
    <property type="entry name" value="4FE4S_FER_2"/>
    <property type="match status" value="2"/>
</dbReference>
<dbReference type="InterPro" id="IPR001989">
    <property type="entry name" value="Radical_activat_CS"/>
</dbReference>
<feature type="domain" description="4Fe-4S ferredoxin-type" evidence="10">
    <location>
        <begin position="80"/>
        <end position="112"/>
    </location>
</feature>
<dbReference type="OrthoDB" id="9782387at2"/>
<dbReference type="Proteomes" id="UP000095544">
    <property type="component" value="Unassembled WGS sequence"/>
</dbReference>
<dbReference type="PANTHER" id="PTHR30352:SF4">
    <property type="entry name" value="PYRUVATE FORMATE-LYASE 2-ACTIVATING ENZYME"/>
    <property type="match status" value="1"/>
</dbReference>
<dbReference type="GO" id="GO:0046872">
    <property type="term" value="F:metal ion binding"/>
    <property type="evidence" value="ECO:0007669"/>
    <property type="project" value="UniProtKB-KW"/>
</dbReference>
<dbReference type="SFLD" id="SFLDS00029">
    <property type="entry name" value="Radical_SAM"/>
    <property type="match status" value="1"/>
</dbReference>
<dbReference type="SFLD" id="SFLDG01066">
    <property type="entry name" value="organic_radical-activating_enz"/>
    <property type="match status" value="1"/>
</dbReference>
<comment type="catalytic activity">
    <reaction evidence="9">
        <text>glycyl-[protein] + reduced [flavodoxin] + S-adenosyl-L-methionine = glycin-2-yl radical-[protein] + semiquinone [flavodoxin] + 5'-deoxyadenosine + L-methionine + H(+)</text>
        <dbReference type="Rhea" id="RHEA:61976"/>
        <dbReference type="Rhea" id="RHEA-COMP:10622"/>
        <dbReference type="Rhea" id="RHEA-COMP:14480"/>
        <dbReference type="Rhea" id="RHEA-COMP:15993"/>
        <dbReference type="Rhea" id="RHEA-COMP:15994"/>
        <dbReference type="ChEBI" id="CHEBI:15378"/>
        <dbReference type="ChEBI" id="CHEBI:17319"/>
        <dbReference type="ChEBI" id="CHEBI:29947"/>
        <dbReference type="ChEBI" id="CHEBI:32722"/>
        <dbReference type="ChEBI" id="CHEBI:57618"/>
        <dbReference type="ChEBI" id="CHEBI:57844"/>
        <dbReference type="ChEBI" id="CHEBI:59789"/>
        <dbReference type="ChEBI" id="CHEBI:140311"/>
    </reaction>
</comment>
<dbReference type="EC" id="1.97.1.-" evidence="12"/>
<dbReference type="InterPro" id="IPR012839">
    <property type="entry name" value="Organic_radical_activase"/>
</dbReference>
<evidence type="ECO:0000256" key="5">
    <source>
        <dbReference type="ARBA" id="ARBA00022723"/>
    </source>
</evidence>
<feature type="domain" description="Radical SAM core" evidence="11">
    <location>
        <begin position="17"/>
        <end position="300"/>
    </location>
</feature>
<protein>
    <submittedName>
        <fullName evidence="12">4-hydroxyphenylacetate decarboxylase activating enzyme</fullName>
        <ecNumber evidence="12">1.97.1.-</ecNumber>
    </submittedName>
</protein>
<keyword evidence="7" id="KW-0408">Iron</keyword>
<evidence type="ECO:0000256" key="3">
    <source>
        <dbReference type="ARBA" id="ARBA00022485"/>
    </source>
</evidence>
<comment type="similarity">
    <text evidence="2">Belongs to the organic radical-activating enzymes family.</text>
</comment>
<evidence type="ECO:0000256" key="6">
    <source>
        <dbReference type="ARBA" id="ARBA00023002"/>
    </source>
</evidence>
<evidence type="ECO:0000256" key="9">
    <source>
        <dbReference type="ARBA" id="ARBA00047365"/>
    </source>
</evidence>
<keyword evidence="3" id="KW-0004">4Fe-4S</keyword>
<dbReference type="InterPro" id="IPR034457">
    <property type="entry name" value="Organic_radical-activating"/>
</dbReference>
<proteinExistence type="inferred from homology"/>
<dbReference type="InterPro" id="IPR013785">
    <property type="entry name" value="Aldolase_TIM"/>
</dbReference>
<dbReference type="PIRSF" id="PIRSF000371">
    <property type="entry name" value="PFL_act_enz"/>
    <property type="match status" value="1"/>
</dbReference>
<dbReference type="SUPFAM" id="SSF102114">
    <property type="entry name" value="Radical SAM enzymes"/>
    <property type="match status" value="1"/>
</dbReference>
<keyword evidence="8" id="KW-0411">Iron-sulfur</keyword>
<dbReference type="RefSeq" id="WP_050640906.1">
    <property type="nucleotide sequence ID" value="NZ_CABKUE010000009.1"/>
</dbReference>
<dbReference type="Gene3D" id="3.30.70.20">
    <property type="match status" value="1"/>
</dbReference>
<evidence type="ECO:0000259" key="11">
    <source>
        <dbReference type="PROSITE" id="PS51918"/>
    </source>
</evidence>
<dbReference type="PROSITE" id="PS51918">
    <property type="entry name" value="RADICAL_SAM"/>
    <property type="match status" value="1"/>
</dbReference>
<dbReference type="InterPro" id="IPR007197">
    <property type="entry name" value="rSAM"/>
</dbReference>
<evidence type="ECO:0000256" key="4">
    <source>
        <dbReference type="ARBA" id="ARBA00022691"/>
    </source>
</evidence>
<dbReference type="InterPro" id="IPR017896">
    <property type="entry name" value="4Fe4S_Fe-S-bd"/>
</dbReference>
<gene>
    <name evidence="12" type="primary">hpdA_10</name>
    <name evidence="12" type="ORF">ERS852491_04466</name>
</gene>
<dbReference type="InterPro" id="IPR040074">
    <property type="entry name" value="BssD/PflA/YjjW"/>
</dbReference>
<evidence type="ECO:0000259" key="10">
    <source>
        <dbReference type="PROSITE" id="PS51379"/>
    </source>
</evidence>
<organism evidence="12 13">
    <name type="scientific">Faecalicatena contorta</name>
    <dbReference type="NCBI Taxonomy" id="39482"/>
    <lineage>
        <taxon>Bacteria</taxon>
        <taxon>Bacillati</taxon>
        <taxon>Bacillota</taxon>
        <taxon>Clostridia</taxon>
        <taxon>Lachnospirales</taxon>
        <taxon>Lachnospiraceae</taxon>
        <taxon>Faecalicatena</taxon>
    </lineage>
</organism>
<reference evidence="12 13" key="1">
    <citation type="submission" date="2015-09" db="EMBL/GenBank/DDBJ databases">
        <authorList>
            <consortium name="Pathogen Informatics"/>
        </authorList>
    </citation>
    <scope>NUCLEOTIDE SEQUENCE [LARGE SCALE GENOMIC DNA]</scope>
    <source>
        <strain evidence="12 13">2789STDY5834876</strain>
    </source>
</reference>
<dbReference type="GO" id="GO:0051539">
    <property type="term" value="F:4 iron, 4 sulfur cluster binding"/>
    <property type="evidence" value="ECO:0007669"/>
    <property type="project" value="UniProtKB-KW"/>
</dbReference>
<evidence type="ECO:0000313" key="12">
    <source>
        <dbReference type="EMBL" id="CUP17622.1"/>
    </source>
</evidence>
<dbReference type="GO" id="GO:0016491">
    <property type="term" value="F:oxidoreductase activity"/>
    <property type="evidence" value="ECO:0007669"/>
    <property type="project" value="UniProtKB-KW"/>
</dbReference>
<evidence type="ECO:0000256" key="8">
    <source>
        <dbReference type="ARBA" id="ARBA00023014"/>
    </source>
</evidence>
<dbReference type="Gene3D" id="3.20.20.70">
    <property type="entry name" value="Aldolase class I"/>
    <property type="match status" value="1"/>
</dbReference>
<dbReference type="NCBIfam" id="TIGR02494">
    <property type="entry name" value="PFLE_PFLC"/>
    <property type="match status" value="1"/>
</dbReference>
<keyword evidence="4" id="KW-0949">S-adenosyl-L-methionine</keyword>
<dbReference type="EMBL" id="CYZU01000063">
    <property type="protein sequence ID" value="CUP17622.1"/>
    <property type="molecule type" value="Genomic_DNA"/>
</dbReference>
<evidence type="ECO:0000256" key="2">
    <source>
        <dbReference type="ARBA" id="ARBA00009777"/>
    </source>
</evidence>
<dbReference type="SFLD" id="SFLDG01118">
    <property type="entry name" value="activating_enzymes__group_2"/>
    <property type="match status" value="1"/>
</dbReference>
<dbReference type="InterPro" id="IPR058240">
    <property type="entry name" value="rSAM_sf"/>
</dbReference>
<evidence type="ECO:0000313" key="13">
    <source>
        <dbReference type="Proteomes" id="UP000095544"/>
    </source>
</evidence>
<evidence type="ECO:0000256" key="7">
    <source>
        <dbReference type="ARBA" id="ARBA00023004"/>
    </source>
</evidence>
<name>A0A174L055_9FIRM</name>
<accession>A0A174L055</accession>
<dbReference type="Pfam" id="PF04055">
    <property type="entry name" value="Radical_SAM"/>
    <property type="match status" value="1"/>
</dbReference>
<feature type="domain" description="4Fe-4S ferredoxin-type" evidence="10">
    <location>
        <begin position="48"/>
        <end position="77"/>
    </location>
</feature>
<comment type="cofactor">
    <cofactor evidence="1">
        <name>[4Fe-4S] cluster</name>
        <dbReference type="ChEBI" id="CHEBI:49883"/>
    </cofactor>
</comment>
<dbReference type="SUPFAM" id="SSF54862">
    <property type="entry name" value="4Fe-4S ferredoxins"/>
    <property type="match status" value="1"/>
</dbReference>
<sequence length="315" mass="35232">MSDLTALVFNIQGFSIQDGPGVRTTVFLKGCPLSCQWCANPESQVFRSDVIHVPSSCVHCYRCVSFCTKGAVKLPEKLGDNPIFDHDVCVTCEDQDMCEHSCYEAAIERVGKPMTVDEVMDVILHDEPFFSNGGGITVSGGEPLMHPEFLEELFSECQDNYIHTAIETCGYVAWDKFEPVLRYTDLALYDVKHMDPVAHKELTGVSNELILDNLRKIMDETNTEVIIRIPVIPGANDTDENMDATARYAKEIGAREIHILPYHRMGMGKYTGLGREYPLGEEVESPSDERMEVIRDIFRSYGLICKIGGTEKGDS</sequence>